<name>A0ABT4CL25_9CLOT</name>
<dbReference type="Pfam" id="PF13303">
    <property type="entry name" value="PTS_EIIC_2"/>
    <property type="match status" value="1"/>
</dbReference>
<evidence type="ECO:0000256" key="1">
    <source>
        <dbReference type="ARBA" id="ARBA00004651"/>
    </source>
</evidence>
<protein>
    <submittedName>
        <fullName evidence="10">PTS sugar transporter subunit IIC</fullName>
    </submittedName>
</protein>
<evidence type="ECO:0000256" key="6">
    <source>
        <dbReference type="ARBA" id="ARBA00022989"/>
    </source>
</evidence>
<evidence type="ECO:0000259" key="9">
    <source>
        <dbReference type="Pfam" id="PF13303"/>
    </source>
</evidence>
<keyword evidence="7 8" id="KW-0472">Membrane</keyword>
<feature type="transmembrane region" description="Helical" evidence="8">
    <location>
        <begin position="136"/>
        <end position="157"/>
    </location>
</feature>
<feature type="transmembrane region" description="Helical" evidence="8">
    <location>
        <begin position="104"/>
        <end position="129"/>
    </location>
</feature>
<evidence type="ECO:0000313" key="11">
    <source>
        <dbReference type="Proteomes" id="UP001079657"/>
    </source>
</evidence>
<keyword evidence="3" id="KW-1003">Cell membrane</keyword>
<proteinExistence type="predicted"/>
<keyword evidence="11" id="KW-1185">Reference proteome</keyword>
<comment type="caution">
    <text evidence="10">The sequence shown here is derived from an EMBL/GenBank/DDBJ whole genome shotgun (WGS) entry which is preliminary data.</text>
</comment>
<feature type="transmembrane region" description="Helical" evidence="8">
    <location>
        <begin position="240"/>
        <end position="260"/>
    </location>
</feature>
<sequence>MVGSAIGAAIAYGLKSSQLTIFSSVATGAFGYTLGGPVGAYIASVLGVEVGELVAGKTKIDIILVPSITIITGGLAGKFVGPYISTFMTDIGSVINIATTLHPIPMGIAVSTLMGIALTTPISSAAIAISLNMTGLAAGAATMGCCAQMVGFAVSSYRENKISGLISQGIGTSMLQVSNILKNPLILFPPTITGAILGPIATTVFKIENISIGAGMGTSGLVGPIGTFTAMQGIKPNSILILQIIVLQFIVPALISISISEFMRKKGWIKFGDMKLDL</sequence>
<keyword evidence="4 10" id="KW-0762">Sugar transport</keyword>
<keyword evidence="2" id="KW-0813">Transport</keyword>
<feature type="transmembrane region" description="Helical" evidence="8">
    <location>
        <begin position="29"/>
        <end position="50"/>
    </location>
</feature>
<accession>A0ABT4CL25</accession>
<dbReference type="Proteomes" id="UP001079657">
    <property type="component" value="Unassembled WGS sequence"/>
</dbReference>
<evidence type="ECO:0000256" key="5">
    <source>
        <dbReference type="ARBA" id="ARBA00022692"/>
    </source>
</evidence>
<evidence type="ECO:0000256" key="3">
    <source>
        <dbReference type="ARBA" id="ARBA00022475"/>
    </source>
</evidence>
<evidence type="ECO:0000256" key="4">
    <source>
        <dbReference type="ARBA" id="ARBA00022597"/>
    </source>
</evidence>
<evidence type="ECO:0000313" key="10">
    <source>
        <dbReference type="EMBL" id="MCY6369193.1"/>
    </source>
</evidence>
<reference evidence="10" key="1">
    <citation type="submission" date="2022-12" db="EMBL/GenBank/DDBJ databases">
        <authorList>
            <person name="Wang J."/>
        </authorList>
    </citation>
    <scope>NUCLEOTIDE SEQUENCE</scope>
    <source>
        <strain evidence="10">HY-42-06</strain>
    </source>
</reference>
<organism evidence="10 11">
    <name type="scientific">Clostridium ganghwense</name>
    <dbReference type="NCBI Taxonomy" id="312089"/>
    <lineage>
        <taxon>Bacteria</taxon>
        <taxon>Bacillati</taxon>
        <taxon>Bacillota</taxon>
        <taxon>Clostridia</taxon>
        <taxon>Eubacteriales</taxon>
        <taxon>Clostridiaceae</taxon>
        <taxon>Clostridium</taxon>
    </lineage>
</organism>
<dbReference type="EMBL" id="JAPQES010000001">
    <property type="protein sequence ID" value="MCY6369193.1"/>
    <property type="molecule type" value="Genomic_DNA"/>
</dbReference>
<evidence type="ECO:0000256" key="7">
    <source>
        <dbReference type="ARBA" id="ARBA00023136"/>
    </source>
</evidence>
<keyword evidence="5 8" id="KW-0812">Transmembrane</keyword>
<dbReference type="InterPro" id="IPR003352">
    <property type="entry name" value="PTS_EIIC"/>
</dbReference>
<feature type="transmembrane region" description="Helical" evidence="8">
    <location>
        <begin position="212"/>
        <end position="234"/>
    </location>
</feature>
<comment type="subcellular location">
    <subcellularLocation>
        <location evidence="1">Cell membrane</location>
        <topology evidence="1">Multi-pass membrane protein</topology>
    </subcellularLocation>
</comment>
<feature type="domain" description="Phosphotransferase system EIIC" evidence="9">
    <location>
        <begin position="1"/>
        <end position="276"/>
    </location>
</feature>
<keyword evidence="6 8" id="KW-1133">Transmembrane helix</keyword>
<evidence type="ECO:0000256" key="2">
    <source>
        <dbReference type="ARBA" id="ARBA00022448"/>
    </source>
</evidence>
<feature type="transmembrane region" description="Helical" evidence="8">
    <location>
        <begin position="62"/>
        <end position="84"/>
    </location>
</feature>
<feature type="transmembrane region" description="Helical" evidence="8">
    <location>
        <begin position="185"/>
        <end position="205"/>
    </location>
</feature>
<dbReference type="RefSeq" id="WP_268047512.1">
    <property type="nucleotide sequence ID" value="NZ_JAPQES010000001.1"/>
</dbReference>
<gene>
    <name evidence="10" type="ORF">OXH55_00865</name>
</gene>
<evidence type="ECO:0000256" key="8">
    <source>
        <dbReference type="SAM" id="Phobius"/>
    </source>
</evidence>